<proteinExistence type="predicted"/>
<sequence length="107" mass="11882">MPTTCTCPEEFLLFSLGHVPEKRVPRALGLPTCLLPAPSARLRERDELGRRDGKRILQRLETIPVHSEAVCGGTEQQTERGERGGGWGAFNAPSVCDRRKREGRIVC</sequence>
<accession>A0AAW0N480</accession>
<comment type="caution">
    <text evidence="2">The sequence shown here is derived from an EMBL/GenBank/DDBJ whole genome shotgun (WGS) entry which is preliminary data.</text>
</comment>
<organism evidence="2 3">
    <name type="scientific">Mugilogobius chulae</name>
    <name type="common">yellowstripe goby</name>
    <dbReference type="NCBI Taxonomy" id="88201"/>
    <lineage>
        <taxon>Eukaryota</taxon>
        <taxon>Metazoa</taxon>
        <taxon>Chordata</taxon>
        <taxon>Craniata</taxon>
        <taxon>Vertebrata</taxon>
        <taxon>Euteleostomi</taxon>
        <taxon>Actinopterygii</taxon>
        <taxon>Neopterygii</taxon>
        <taxon>Teleostei</taxon>
        <taxon>Neoteleostei</taxon>
        <taxon>Acanthomorphata</taxon>
        <taxon>Gobiaria</taxon>
        <taxon>Gobiiformes</taxon>
        <taxon>Gobioidei</taxon>
        <taxon>Gobiidae</taxon>
        <taxon>Gobionellinae</taxon>
        <taxon>Mugilogobius</taxon>
    </lineage>
</organism>
<protein>
    <submittedName>
        <fullName evidence="2">Uncharacterized protein</fullName>
    </submittedName>
</protein>
<dbReference type="EMBL" id="JBBPFD010000017">
    <property type="protein sequence ID" value="KAK7891464.1"/>
    <property type="molecule type" value="Genomic_DNA"/>
</dbReference>
<evidence type="ECO:0000313" key="2">
    <source>
        <dbReference type="EMBL" id="KAK7891464.1"/>
    </source>
</evidence>
<evidence type="ECO:0000256" key="1">
    <source>
        <dbReference type="SAM" id="MobiDB-lite"/>
    </source>
</evidence>
<evidence type="ECO:0000313" key="3">
    <source>
        <dbReference type="Proteomes" id="UP001460270"/>
    </source>
</evidence>
<dbReference type="Proteomes" id="UP001460270">
    <property type="component" value="Unassembled WGS sequence"/>
</dbReference>
<gene>
    <name evidence="2" type="ORF">WMY93_023427</name>
</gene>
<reference evidence="3" key="1">
    <citation type="submission" date="2024-04" db="EMBL/GenBank/DDBJ databases">
        <title>Salinicola lusitanus LLJ914,a marine bacterium isolated from the Okinawa Trough.</title>
        <authorList>
            <person name="Li J."/>
        </authorList>
    </citation>
    <scope>NUCLEOTIDE SEQUENCE [LARGE SCALE GENOMIC DNA]</scope>
</reference>
<dbReference type="AlphaFoldDB" id="A0AAW0N480"/>
<feature type="region of interest" description="Disordered" evidence="1">
    <location>
        <begin position="70"/>
        <end position="93"/>
    </location>
</feature>
<keyword evidence="3" id="KW-1185">Reference proteome</keyword>
<name>A0AAW0N480_9GOBI</name>